<dbReference type="GO" id="GO:0030674">
    <property type="term" value="F:protein-macromolecule adaptor activity"/>
    <property type="evidence" value="ECO:0007669"/>
    <property type="project" value="TreeGrafter"/>
</dbReference>
<dbReference type="OrthoDB" id="2333384at2759"/>
<dbReference type="PANTHER" id="PTHR11188">
    <property type="entry name" value="ARRESTIN DOMAIN CONTAINING PROTEIN"/>
    <property type="match status" value="1"/>
</dbReference>
<evidence type="ECO:0000259" key="1">
    <source>
        <dbReference type="SMART" id="SM01017"/>
    </source>
</evidence>
<dbReference type="InterPro" id="IPR011022">
    <property type="entry name" value="Arrestin_C-like"/>
</dbReference>
<dbReference type="InterPro" id="IPR014756">
    <property type="entry name" value="Ig_E-set"/>
</dbReference>
<dbReference type="InterPro" id="IPR014752">
    <property type="entry name" value="Arrestin-like_C"/>
</dbReference>
<dbReference type="SMART" id="SM01017">
    <property type="entry name" value="Arrestin_C"/>
    <property type="match status" value="1"/>
</dbReference>
<feature type="domain" description="Arrestin C-terminal-like" evidence="1">
    <location>
        <begin position="187"/>
        <end position="329"/>
    </location>
</feature>
<dbReference type="SUPFAM" id="SSF81296">
    <property type="entry name" value="E set domains"/>
    <property type="match status" value="1"/>
</dbReference>
<dbReference type="AlphaFoldDB" id="A0A8H7S5D6"/>
<keyword evidence="3" id="KW-1185">Reference proteome</keyword>
<dbReference type="InterPro" id="IPR050357">
    <property type="entry name" value="Arrestin_domain-protein"/>
</dbReference>
<sequence>MLPTLDKERLLRIDLETDQLVMYGSVTQSSGCVLRGVVSLNLSQPTKVKAIKLKFSGNIIKRQAVQLGNGHERIYEDDNNILSHTWSFLSRQRHQKQQVYSILETGTHTFDFELPLPGHLPESTRVGNIYIVQYTLNAIVERPMLFYRNYTCRRTIHLSRRPEEEETWRTILDYTLDQHPVAIADQWSDKLHYAFTAPSKLVPQGGQVQVSANISTVSDQIQIRYMSCYLKEYMSCRENTTISFFNDQQHQHSKPRTHSRIIYYTQVKNNFNDIQLTFPIPTSPDDCQIDCLNEQVKIRHRLKFSLSVINQDGNVSELRVMMPIKICPAREVQHDYLPAYDDQVSSIPYDPVAMIALLRNRRQQSSCNHFSLALPDYSAIITQRPPILPSYEESR</sequence>
<accession>A0A8H7S5D6</accession>
<name>A0A8H7S5D6_9FUNG</name>
<evidence type="ECO:0000313" key="3">
    <source>
        <dbReference type="Proteomes" id="UP000646827"/>
    </source>
</evidence>
<proteinExistence type="predicted"/>
<dbReference type="GO" id="GO:0005886">
    <property type="term" value="C:plasma membrane"/>
    <property type="evidence" value="ECO:0007669"/>
    <property type="project" value="TreeGrafter"/>
</dbReference>
<dbReference type="GO" id="GO:0005829">
    <property type="term" value="C:cytosol"/>
    <property type="evidence" value="ECO:0007669"/>
    <property type="project" value="TreeGrafter"/>
</dbReference>
<dbReference type="EMBL" id="JAEPRB010000069">
    <property type="protein sequence ID" value="KAG2223039.1"/>
    <property type="molecule type" value="Genomic_DNA"/>
</dbReference>
<organism evidence="2 3">
    <name type="scientific">Circinella minor</name>
    <dbReference type="NCBI Taxonomy" id="1195481"/>
    <lineage>
        <taxon>Eukaryota</taxon>
        <taxon>Fungi</taxon>
        <taxon>Fungi incertae sedis</taxon>
        <taxon>Mucoromycota</taxon>
        <taxon>Mucoromycotina</taxon>
        <taxon>Mucoromycetes</taxon>
        <taxon>Mucorales</taxon>
        <taxon>Lichtheimiaceae</taxon>
        <taxon>Circinella</taxon>
    </lineage>
</organism>
<gene>
    <name evidence="2" type="ORF">INT45_008240</name>
</gene>
<evidence type="ECO:0000313" key="2">
    <source>
        <dbReference type="EMBL" id="KAG2223039.1"/>
    </source>
</evidence>
<dbReference type="Proteomes" id="UP000646827">
    <property type="component" value="Unassembled WGS sequence"/>
</dbReference>
<dbReference type="GO" id="GO:0031625">
    <property type="term" value="F:ubiquitin protein ligase binding"/>
    <property type="evidence" value="ECO:0007669"/>
    <property type="project" value="TreeGrafter"/>
</dbReference>
<dbReference type="Pfam" id="PF02752">
    <property type="entry name" value="Arrestin_C"/>
    <property type="match status" value="1"/>
</dbReference>
<protein>
    <recommendedName>
        <fullName evidence="1">Arrestin C-terminal-like domain-containing protein</fullName>
    </recommendedName>
</protein>
<dbReference type="Gene3D" id="2.60.40.640">
    <property type="match status" value="1"/>
</dbReference>
<comment type="caution">
    <text evidence="2">The sequence shown here is derived from an EMBL/GenBank/DDBJ whole genome shotgun (WGS) entry which is preliminary data.</text>
</comment>
<reference evidence="2 3" key="1">
    <citation type="submission" date="2020-12" db="EMBL/GenBank/DDBJ databases">
        <title>Metabolic potential, ecology and presence of endohyphal bacteria is reflected in genomic diversity of Mucoromycotina.</title>
        <authorList>
            <person name="Muszewska A."/>
            <person name="Okrasinska A."/>
            <person name="Steczkiewicz K."/>
            <person name="Drgas O."/>
            <person name="Orlowska M."/>
            <person name="Perlinska-Lenart U."/>
            <person name="Aleksandrzak-Piekarczyk T."/>
            <person name="Szatraj K."/>
            <person name="Zielenkiewicz U."/>
            <person name="Pilsyk S."/>
            <person name="Malc E."/>
            <person name="Mieczkowski P."/>
            <person name="Kruszewska J.S."/>
            <person name="Biernat P."/>
            <person name="Pawlowska J."/>
        </authorList>
    </citation>
    <scope>NUCLEOTIDE SEQUENCE [LARGE SCALE GENOMIC DNA]</scope>
    <source>
        <strain evidence="2 3">CBS 142.35</strain>
    </source>
</reference>
<dbReference type="InterPro" id="IPR011021">
    <property type="entry name" value="Arrestin-like_N"/>
</dbReference>
<dbReference type="Pfam" id="PF00339">
    <property type="entry name" value="Arrestin_N"/>
    <property type="match status" value="1"/>
</dbReference>
<dbReference type="PANTHER" id="PTHR11188:SF17">
    <property type="entry name" value="FI21816P1"/>
    <property type="match status" value="1"/>
</dbReference>
<dbReference type="GO" id="GO:0070086">
    <property type="term" value="P:ubiquitin-dependent endocytosis"/>
    <property type="evidence" value="ECO:0007669"/>
    <property type="project" value="TreeGrafter"/>
</dbReference>